<dbReference type="EMBL" id="KL197776">
    <property type="protein sequence ID" value="KDQ49705.1"/>
    <property type="molecule type" value="Genomic_DNA"/>
</dbReference>
<dbReference type="AlphaFoldDB" id="A0A067P799"/>
<evidence type="ECO:0000313" key="3">
    <source>
        <dbReference type="Proteomes" id="UP000027265"/>
    </source>
</evidence>
<dbReference type="Proteomes" id="UP000027265">
    <property type="component" value="Unassembled WGS sequence"/>
</dbReference>
<keyword evidence="3" id="KW-1185">Reference proteome</keyword>
<protein>
    <submittedName>
        <fullName evidence="2">Uncharacterized protein</fullName>
    </submittedName>
</protein>
<proteinExistence type="predicted"/>
<feature type="chain" id="PRO_5001646458" evidence="1">
    <location>
        <begin position="34"/>
        <end position="90"/>
    </location>
</feature>
<dbReference type="InParanoid" id="A0A067P799"/>
<sequence>MSLCHREPFPIPPFKFSFFLLPSLSLFVQEGSSTVEWLEFNQEMEDEVAENALEDALEREKAESASGEEFTFSSPCLHRPEFRFNDDHVY</sequence>
<reference evidence="3" key="1">
    <citation type="journal article" date="2014" name="Proc. Natl. Acad. Sci. U.S.A.">
        <title>Extensive sampling of basidiomycete genomes demonstrates inadequacy of the white-rot/brown-rot paradigm for wood decay fungi.</title>
        <authorList>
            <person name="Riley R."/>
            <person name="Salamov A.A."/>
            <person name="Brown D.W."/>
            <person name="Nagy L.G."/>
            <person name="Floudas D."/>
            <person name="Held B.W."/>
            <person name="Levasseur A."/>
            <person name="Lombard V."/>
            <person name="Morin E."/>
            <person name="Otillar R."/>
            <person name="Lindquist E.A."/>
            <person name="Sun H."/>
            <person name="LaButti K.M."/>
            <person name="Schmutz J."/>
            <person name="Jabbour D."/>
            <person name="Luo H."/>
            <person name="Baker S.E."/>
            <person name="Pisabarro A.G."/>
            <person name="Walton J.D."/>
            <person name="Blanchette R.A."/>
            <person name="Henrissat B."/>
            <person name="Martin F."/>
            <person name="Cullen D."/>
            <person name="Hibbett D.S."/>
            <person name="Grigoriev I.V."/>
        </authorList>
    </citation>
    <scope>NUCLEOTIDE SEQUENCE [LARGE SCALE GENOMIC DNA]</scope>
    <source>
        <strain evidence="3">MUCL 33604</strain>
    </source>
</reference>
<keyword evidence="1" id="KW-0732">Signal</keyword>
<organism evidence="2 3">
    <name type="scientific">Jaapia argillacea MUCL 33604</name>
    <dbReference type="NCBI Taxonomy" id="933084"/>
    <lineage>
        <taxon>Eukaryota</taxon>
        <taxon>Fungi</taxon>
        <taxon>Dikarya</taxon>
        <taxon>Basidiomycota</taxon>
        <taxon>Agaricomycotina</taxon>
        <taxon>Agaricomycetes</taxon>
        <taxon>Agaricomycetidae</taxon>
        <taxon>Jaapiales</taxon>
        <taxon>Jaapiaceae</taxon>
        <taxon>Jaapia</taxon>
    </lineage>
</organism>
<accession>A0A067P799</accession>
<name>A0A067P799_9AGAM</name>
<evidence type="ECO:0000313" key="2">
    <source>
        <dbReference type="EMBL" id="KDQ49705.1"/>
    </source>
</evidence>
<gene>
    <name evidence="2" type="ORF">JAAARDRAFT_616711</name>
</gene>
<evidence type="ECO:0000256" key="1">
    <source>
        <dbReference type="SAM" id="SignalP"/>
    </source>
</evidence>
<feature type="signal peptide" evidence="1">
    <location>
        <begin position="1"/>
        <end position="33"/>
    </location>
</feature>
<dbReference type="HOGENOM" id="CLU_2441172_0_0_1"/>